<protein>
    <recommendedName>
        <fullName evidence="11">O-methyltransferase domain-containing protein</fullName>
    </recommendedName>
</protein>
<dbReference type="InterPro" id="IPR036388">
    <property type="entry name" value="WH-like_DNA-bd_sf"/>
</dbReference>
<dbReference type="PROSITE" id="PS51683">
    <property type="entry name" value="SAM_OMT_II"/>
    <property type="match status" value="1"/>
</dbReference>
<evidence type="ECO:0000256" key="1">
    <source>
        <dbReference type="ARBA" id="ARBA00004913"/>
    </source>
</evidence>
<dbReference type="InterPro" id="IPR001077">
    <property type="entry name" value="COMT_C"/>
</dbReference>
<organism evidence="10">
    <name type="scientific">Opuntia streptacantha</name>
    <name type="common">Prickly pear cactus</name>
    <name type="synonym">Opuntia cardona</name>
    <dbReference type="NCBI Taxonomy" id="393608"/>
    <lineage>
        <taxon>Eukaryota</taxon>
        <taxon>Viridiplantae</taxon>
        <taxon>Streptophyta</taxon>
        <taxon>Embryophyta</taxon>
        <taxon>Tracheophyta</taxon>
        <taxon>Spermatophyta</taxon>
        <taxon>Magnoliopsida</taxon>
        <taxon>eudicotyledons</taxon>
        <taxon>Gunneridae</taxon>
        <taxon>Pentapetalae</taxon>
        <taxon>Caryophyllales</taxon>
        <taxon>Cactineae</taxon>
        <taxon>Cactaceae</taxon>
        <taxon>Opuntioideae</taxon>
        <taxon>Opuntia</taxon>
    </lineage>
</organism>
<evidence type="ECO:0000256" key="2">
    <source>
        <dbReference type="ARBA" id="ARBA00005211"/>
    </source>
</evidence>
<evidence type="ECO:0000259" key="9">
    <source>
        <dbReference type="Pfam" id="PF08100"/>
    </source>
</evidence>
<dbReference type="Pfam" id="PF08100">
    <property type="entry name" value="Dimerisation"/>
    <property type="match status" value="1"/>
</dbReference>
<dbReference type="InterPro" id="IPR029063">
    <property type="entry name" value="SAM-dependent_MTases_sf"/>
</dbReference>
<evidence type="ECO:0000256" key="3">
    <source>
        <dbReference type="ARBA" id="ARBA00011738"/>
    </source>
</evidence>
<dbReference type="FunFam" id="1.10.10.10:FF:000213">
    <property type="entry name" value="Coniferyl alcohol 9-O-methyltransferase"/>
    <property type="match status" value="1"/>
</dbReference>
<dbReference type="GO" id="GO:0046983">
    <property type="term" value="F:protein dimerization activity"/>
    <property type="evidence" value="ECO:0007669"/>
    <property type="project" value="InterPro"/>
</dbReference>
<dbReference type="PIRSF" id="PIRSF005739">
    <property type="entry name" value="O-mtase"/>
    <property type="match status" value="1"/>
</dbReference>
<comment type="pathway">
    <text evidence="2">Aromatic compound metabolism.</text>
</comment>
<evidence type="ECO:0000256" key="4">
    <source>
        <dbReference type="ARBA" id="ARBA00022603"/>
    </source>
</evidence>
<reference evidence="10" key="1">
    <citation type="journal article" date="2013" name="J. Plant Res.">
        <title>Effect of fungi and light on seed germination of three Opuntia species from semiarid lands of central Mexico.</title>
        <authorList>
            <person name="Delgado-Sanchez P."/>
            <person name="Jimenez-Bremont J.F."/>
            <person name="Guerrero-Gonzalez Mde L."/>
            <person name="Flores J."/>
        </authorList>
    </citation>
    <scope>NUCLEOTIDE SEQUENCE</scope>
    <source>
        <tissue evidence="10">Cladode</tissue>
    </source>
</reference>
<evidence type="ECO:0000313" key="10">
    <source>
        <dbReference type="EMBL" id="MBA4618088.1"/>
    </source>
</evidence>
<dbReference type="InterPro" id="IPR012967">
    <property type="entry name" value="COMT_dimerisation"/>
</dbReference>
<feature type="domain" description="O-methyltransferase C-terminal" evidence="8">
    <location>
        <begin position="131"/>
        <end position="343"/>
    </location>
</feature>
<dbReference type="GO" id="GO:0008757">
    <property type="term" value="F:S-adenosylmethionine-dependent methyltransferase activity"/>
    <property type="evidence" value="ECO:0007669"/>
    <property type="project" value="UniProtKB-ARBA"/>
</dbReference>
<dbReference type="SUPFAM" id="SSF53335">
    <property type="entry name" value="S-adenosyl-L-methionine-dependent methyltransferases"/>
    <property type="match status" value="1"/>
</dbReference>
<dbReference type="InterPro" id="IPR016461">
    <property type="entry name" value="COMT-like"/>
</dbReference>
<dbReference type="GO" id="GO:0032259">
    <property type="term" value="P:methylation"/>
    <property type="evidence" value="ECO:0007669"/>
    <property type="project" value="UniProtKB-KW"/>
</dbReference>
<evidence type="ECO:0000259" key="8">
    <source>
        <dbReference type="Pfam" id="PF00891"/>
    </source>
</evidence>
<keyword evidence="5" id="KW-0808">Transferase</keyword>
<dbReference type="EMBL" id="GISG01018923">
    <property type="protein sequence ID" value="MBA4618088.1"/>
    <property type="molecule type" value="Transcribed_RNA"/>
</dbReference>
<dbReference type="PANTHER" id="PTHR11746">
    <property type="entry name" value="O-METHYLTRANSFERASE"/>
    <property type="match status" value="1"/>
</dbReference>
<dbReference type="Pfam" id="PF00891">
    <property type="entry name" value="Methyltransf_2"/>
    <property type="match status" value="1"/>
</dbReference>
<reference evidence="10" key="2">
    <citation type="submission" date="2020-07" db="EMBL/GenBank/DDBJ databases">
        <authorList>
            <person name="Vera ALvarez R."/>
            <person name="Arias-Moreno D.M."/>
            <person name="Jimenez-Jacinto V."/>
            <person name="Jimenez-Bremont J.F."/>
            <person name="Swaminathan K."/>
            <person name="Moose S.P."/>
            <person name="Guerrero-Gonzalez M.L."/>
            <person name="Marino-Ramirez L."/>
            <person name="Landsman D."/>
            <person name="Rodriguez-Kessler M."/>
            <person name="Delgado-Sanchez P."/>
        </authorList>
    </citation>
    <scope>NUCLEOTIDE SEQUENCE</scope>
    <source>
        <tissue evidence="10">Cladode</tissue>
    </source>
</reference>
<dbReference type="Gene3D" id="3.40.50.150">
    <property type="entry name" value="Vaccinia Virus protein VP39"/>
    <property type="match status" value="1"/>
</dbReference>
<dbReference type="AlphaFoldDB" id="A0A7C9CMB4"/>
<dbReference type="FunFam" id="3.40.50.150:FF:000057">
    <property type="entry name" value="O-methyltransferase ZRP4"/>
    <property type="match status" value="1"/>
</dbReference>
<dbReference type="SUPFAM" id="SSF46785">
    <property type="entry name" value="Winged helix' DNA-binding domain"/>
    <property type="match status" value="1"/>
</dbReference>
<feature type="domain" description="O-methyltransferase dimerisation" evidence="9">
    <location>
        <begin position="22"/>
        <end position="109"/>
    </location>
</feature>
<comment type="pathway">
    <text evidence="1">Alkaloid biosynthesis.</text>
</comment>
<evidence type="ECO:0000256" key="7">
    <source>
        <dbReference type="PIRSR" id="PIRSR005739-1"/>
    </source>
</evidence>
<comment type="subunit">
    <text evidence="3">Homodimer.</text>
</comment>
<evidence type="ECO:0000256" key="6">
    <source>
        <dbReference type="ARBA" id="ARBA00022691"/>
    </source>
</evidence>
<dbReference type="Gene3D" id="1.10.10.10">
    <property type="entry name" value="Winged helix-like DNA-binding domain superfamily/Winged helix DNA-binding domain"/>
    <property type="match status" value="1"/>
</dbReference>
<feature type="active site" description="Proton acceptor" evidence="7">
    <location>
        <position position="265"/>
    </location>
</feature>
<dbReference type="GO" id="GO:0008171">
    <property type="term" value="F:O-methyltransferase activity"/>
    <property type="evidence" value="ECO:0007669"/>
    <property type="project" value="InterPro"/>
</dbReference>
<keyword evidence="6" id="KW-0949">S-adenosyl-L-methionine</keyword>
<name>A0A7C9CMB4_OPUST</name>
<proteinExistence type="predicted"/>
<keyword evidence="4" id="KW-0489">Methyltransferase</keyword>
<dbReference type="InterPro" id="IPR036390">
    <property type="entry name" value="WH_DNA-bd_sf"/>
</dbReference>
<evidence type="ECO:0008006" key="11">
    <source>
        <dbReference type="Google" id="ProtNLM"/>
    </source>
</evidence>
<sequence length="363" mass="40354">MDPLISGDDGAVELLAAHAHIWEHIFSFHKSMALKCAIEVGIPDAIQKHSKPVTLLELASILAIHPTKAPSLGRLMRLLVHTNFFSMKKSENGEIMFDLTISSQLLLKDHPLSQVAFIFGMLNPIMIDPAHHLSTWLNSEAESPFHVTHGRSIWEHANAISMFNDYFNQAMASDARFVARFFTSNDNKIKGFFEGIKSLVDVGGGDGTMAKAIAEAYPELKCIVLYLPHVVEGLKGNGSNLVYIGGDMFRSIPLADAVLLKWILHDWSDDNCIKILEQCKEAIPDKDHGGKVIIIDIVLDNNADKLKDSITQILFDMQMMSVSIGGKERTEEEWKKLFVSAGFGDYKVLPILGLRSIIEVYPL</sequence>
<accession>A0A7C9CMB4</accession>
<evidence type="ECO:0000256" key="5">
    <source>
        <dbReference type="ARBA" id="ARBA00022679"/>
    </source>
</evidence>